<accession>I0W6Z1</accession>
<dbReference type="EMBL" id="AJJU01000037">
    <property type="protein sequence ID" value="EID72157.1"/>
    <property type="molecule type" value="Genomic_DNA"/>
</dbReference>
<dbReference type="RefSeq" id="WP_008240868.1">
    <property type="nucleotide sequence ID" value="NZ_AJJU01000037.1"/>
</dbReference>
<keyword evidence="7" id="KW-1185">Reference proteome</keyword>
<dbReference type="PATRIC" id="fig|946077.3.peg.2349"/>
<dbReference type="PROSITE" id="PS51352">
    <property type="entry name" value="THIOREDOXIN_2"/>
    <property type="match status" value="1"/>
</dbReference>
<evidence type="ECO:0000256" key="3">
    <source>
        <dbReference type="ARBA" id="ARBA00023157"/>
    </source>
</evidence>
<dbReference type="PANTHER" id="PTHR42852">
    <property type="entry name" value="THIOL:DISULFIDE INTERCHANGE PROTEIN DSBE"/>
    <property type="match status" value="1"/>
</dbReference>
<feature type="domain" description="Thioredoxin" evidence="5">
    <location>
        <begin position="231"/>
        <end position="371"/>
    </location>
</feature>
<dbReference type="InterPro" id="IPR000866">
    <property type="entry name" value="AhpC/TSA"/>
</dbReference>
<protein>
    <submittedName>
        <fullName evidence="6">Lipoprotein/thioredoxin</fullName>
    </submittedName>
</protein>
<keyword evidence="3" id="KW-1015">Disulfide bond</keyword>
<dbReference type="GO" id="GO:0030313">
    <property type="term" value="C:cell envelope"/>
    <property type="evidence" value="ECO:0007669"/>
    <property type="project" value="UniProtKB-SubCell"/>
</dbReference>
<keyword evidence="2" id="KW-0201">Cytochrome c-type biogenesis</keyword>
<dbReference type="InterPro" id="IPR036249">
    <property type="entry name" value="Thioredoxin-like_sf"/>
</dbReference>
<dbReference type="eggNOG" id="COG0526">
    <property type="taxonomic scope" value="Bacteria"/>
</dbReference>
<dbReference type="AlphaFoldDB" id="I0W6Z1"/>
<dbReference type="PANTHER" id="PTHR42852:SF6">
    <property type="entry name" value="THIOL:DISULFIDE INTERCHANGE PROTEIN DSBE"/>
    <property type="match status" value="1"/>
</dbReference>
<reference evidence="6 7" key="1">
    <citation type="journal article" date="2012" name="J. Bacteriol.">
        <title>Genome Sequence of the Halotolerant Bacterium Imtechella halotolerans K1T.</title>
        <authorList>
            <person name="Kumar S."/>
            <person name="Vikram S."/>
            <person name="Subramanian S."/>
            <person name="Raghava G.P."/>
            <person name="Pinnaka A.K."/>
        </authorList>
    </citation>
    <scope>NUCLEOTIDE SEQUENCE [LARGE SCALE GENOMIC DNA]</scope>
    <source>
        <strain evidence="6 7">K1</strain>
    </source>
</reference>
<dbReference type="InterPro" id="IPR013766">
    <property type="entry name" value="Thioredoxin_domain"/>
</dbReference>
<dbReference type="GO" id="GO:0017004">
    <property type="term" value="P:cytochrome complex assembly"/>
    <property type="evidence" value="ECO:0007669"/>
    <property type="project" value="UniProtKB-KW"/>
</dbReference>
<proteinExistence type="predicted"/>
<dbReference type="OrthoDB" id="1069091at2"/>
<gene>
    <name evidence="6" type="ORF">W5A_11656</name>
</gene>
<dbReference type="InterPro" id="IPR050553">
    <property type="entry name" value="Thioredoxin_ResA/DsbE_sf"/>
</dbReference>
<name>I0W6Z1_9FLAO</name>
<dbReference type="InterPro" id="IPR025380">
    <property type="entry name" value="DUF4369"/>
</dbReference>
<comment type="subcellular location">
    <subcellularLocation>
        <location evidence="1">Cell envelope</location>
    </subcellularLocation>
</comment>
<dbReference type="SUPFAM" id="SSF52833">
    <property type="entry name" value="Thioredoxin-like"/>
    <property type="match status" value="1"/>
</dbReference>
<dbReference type="Gene3D" id="3.40.30.10">
    <property type="entry name" value="Glutaredoxin"/>
    <property type="match status" value="1"/>
</dbReference>
<organism evidence="6 7">
    <name type="scientific">Imtechella halotolerans K1</name>
    <dbReference type="NCBI Taxonomy" id="946077"/>
    <lineage>
        <taxon>Bacteria</taxon>
        <taxon>Pseudomonadati</taxon>
        <taxon>Bacteroidota</taxon>
        <taxon>Flavobacteriia</taxon>
        <taxon>Flavobacteriales</taxon>
        <taxon>Flavobacteriaceae</taxon>
        <taxon>Imtechella</taxon>
    </lineage>
</organism>
<keyword evidence="6" id="KW-0449">Lipoprotein</keyword>
<dbReference type="PROSITE" id="PS51257">
    <property type="entry name" value="PROKAR_LIPOPROTEIN"/>
    <property type="match status" value="1"/>
</dbReference>
<evidence type="ECO:0000256" key="1">
    <source>
        <dbReference type="ARBA" id="ARBA00004196"/>
    </source>
</evidence>
<evidence type="ECO:0000313" key="7">
    <source>
        <dbReference type="Proteomes" id="UP000005938"/>
    </source>
</evidence>
<evidence type="ECO:0000256" key="2">
    <source>
        <dbReference type="ARBA" id="ARBA00022748"/>
    </source>
</evidence>
<sequence length="371" mass="41475">MKQFFFIFSIALLTTACSGTSGNEYKIDASIEGIDNGSTVILRKLDQENQPVDVDSTTVNDGKFIFKGISELPEIHFMYIEGAPGVIPVIAEKGTIKITSYKDSLYATHRSGTVTNEAFQAFIEESNEIAEVYNKTRNEISIAANARDTVAFSMARDKMISLEKEIDNLEYKHILLNPSSYLSVLLLEGIVQAQSQPTDVIEDLYNKIPSKFKNTSTAKNIAKAIEANAATSIGVIAPDFTAPSPSKEEVTLSKVEGKLILLDFWAAWCRPCREENPNIVAVYEKYKDKGFNVVGFSLDRNEADWKKAIVDDKLDWIHASNIQFWNDPVARMYNITAIPKSFLLDENKRIIATDLRGAQLEAAVRDFFEKN</sequence>
<evidence type="ECO:0000313" key="6">
    <source>
        <dbReference type="EMBL" id="EID72157.1"/>
    </source>
</evidence>
<comment type="caution">
    <text evidence="6">The sequence shown here is derived from an EMBL/GenBank/DDBJ whole genome shotgun (WGS) entry which is preliminary data.</text>
</comment>
<dbReference type="Proteomes" id="UP000005938">
    <property type="component" value="Unassembled WGS sequence"/>
</dbReference>
<dbReference type="CDD" id="cd02966">
    <property type="entry name" value="TlpA_like_family"/>
    <property type="match status" value="1"/>
</dbReference>
<evidence type="ECO:0000256" key="4">
    <source>
        <dbReference type="ARBA" id="ARBA00023284"/>
    </source>
</evidence>
<evidence type="ECO:0000259" key="5">
    <source>
        <dbReference type="PROSITE" id="PS51352"/>
    </source>
</evidence>
<dbReference type="STRING" id="946077.W5A_11656"/>
<dbReference type="Pfam" id="PF14289">
    <property type="entry name" value="DUF4369"/>
    <property type="match status" value="1"/>
</dbReference>
<dbReference type="Pfam" id="PF00578">
    <property type="entry name" value="AhpC-TSA"/>
    <property type="match status" value="1"/>
</dbReference>
<keyword evidence="4" id="KW-0676">Redox-active center</keyword>